<dbReference type="CDD" id="cd12148">
    <property type="entry name" value="fungal_TF_MHR"/>
    <property type="match status" value="1"/>
</dbReference>
<dbReference type="CDD" id="cd00067">
    <property type="entry name" value="GAL4"/>
    <property type="match status" value="1"/>
</dbReference>
<name>A0A545VHB3_9HYPO</name>
<evidence type="ECO:0000256" key="3">
    <source>
        <dbReference type="SAM" id="MobiDB-lite"/>
    </source>
</evidence>
<keyword evidence="6" id="KW-1185">Reference proteome</keyword>
<comment type="caution">
    <text evidence="5">The sequence shown here is derived from an EMBL/GenBank/DDBJ whole genome shotgun (WGS) entry which is preliminary data.</text>
</comment>
<dbReference type="OrthoDB" id="4161332at2759"/>
<protein>
    <submittedName>
        <fullName evidence="5">C6 transcription factor</fullName>
    </submittedName>
</protein>
<dbReference type="Proteomes" id="UP000315783">
    <property type="component" value="Unassembled WGS sequence"/>
</dbReference>
<dbReference type="Pfam" id="PF00172">
    <property type="entry name" value="Zn_clus"/>
    <property type="match status" value="1"/>
</dbReference>
<dbReference type="GO" id="GO:0000981">
    <property type="term" value="F:DNA-binding transcription factor activity, RNA polymerase II-specific"/>
    <property type="evidence" value="ECO:0007669"/>
    <property type="project" value="InterPro"/>
</dbReference>
<dbReference type="Pfam" id="PF04082">
    <property type="entry name" value="Fungal_trans"/>
    <property type="match status" value="1"/>
</dbReference>
<feature type="compositionally biased region" description="Basic residues" evidence="3">
    <location>
        <begin position="45"/>
        <end position="56"/>
    </location>
</feature>
<dbReference type="SMART" id="SM00066">
    <property type="entry name" value="GAL4"/>
    <property type="match status" value="1"/>
</dbReference>
<gene>
    <name evidence="5" type="ORF">IF1G_00997</name>
</gene>
<evidence type="ECO:0000259" key="4">
    <source>
        <dbReference type="PROSITE" id="PS50048"/>
    </source>
</evidence>
<keyword evidence="1" id="KW-0479">Metal-binding</keyword>
<keyword evidence="2" id="KW-0539">Nucleus</keyword>
<feature type="compositionally biased region" description="Polar residues" evidence="3">
    <location>
        <begin position="65"/>
        <end position="76"/>
    </location>
</feature>
<dbReference type="PANTHER" id="PTHR47425:SF3">
    <property type="entry name" value="ZN(II)2CYS6 TRANSCRIPTION FACTOR (EUROFUNG)"/>
    <property type="match status" value="1"/>
</dbReference>
<dbReference type="SMART" id="SM00906">
    <property type="entry name" value="Fungal_trans"/>
    <property type="match status" value="1"/>
</dbReference>
<evidence type="ECO:0000313" key="5">
    <source>
        <dbReference type="EMBL" id="TQW01066.1"/>
    </source>
</evidence>
<feature type="domain" description="Zn(2)-C6 fungal-type" evidence="4">
    <location>
        <begin position="11"/>
        <end position="43"/>
    </location>
</feature>
<dbReference type="PROSITE" id="PS50048">
    <property type="entry name" value="ZN2_CY6_FUNGAL_2"/>
    <property type="match status" value="1"/>
</dbReference>
<sequence>MGPPRARSRVACQRCQGRKVKCDVAETTTPCTNCRQDGQACLVLPRKKHRPRRKRNASGELVSDTEATASSPYTKNPTRRRVSQNHRDTVSLTASTGVSSASVPDVTFNGEVQIEAGDEVLEDPAFDPSHPEAPQQARAAMLSRLPARKPHEIEYMRHQGVFMQLPDDVCDELIRCYFQHIHFFLPILDVPTFLNEYCSHRSQAVNSLLLWSVFLASANFADLELLERAGFSSRKAMKTAMYDRAKCLYDFDRGTDKLTLIRSVILLAFWYSDPQDHTGAWYWIGIAISLAQAVNLHRACGYSARSQKSLSNSEPSARRIWWSLVVRDRWIAVAKGRPMRIRNDCHDLSMPSREDVVSELKEIPVGAFSKFIPKDASALTDMWLRMVRISNALGDVLQLHYRLRGPEPSREEVLQLSNQLEKLKAKDRFTERESIILTHSLQVEMLYQATIAILCRPYILAATKSSRPDQNQQWKQSVVRRGREAASKTNNLLEQLIELDAIAYLKPMMITAMVPATQIHLADCKSDNSLIRGLGRNKLQLCILVYADLRSTYWSADVMYRLFQRAQNLTADHDAGHASSYVRPRRCSTSAQGLERTSEQLLDVSQQRSNLMPQPAAAPAIDPMVSFLSGSSPQLNDVDQLLSPGFALSEDVFLDFFPNYPTGNYDQTLVPNYY</sequence>
<evidence type="ECO:0000256" key="2">
    <source>
        <dbReference type="ARBA" id="ARBA00023242"/>
    </source>
</evidence>
<accession>A0A545VHB3</accession>
<dbReference type="InterPro" id="IPR001138">
    <property type="entry name" value="Zn2Cys6_DnaBD"/>
</dbReference>
<dbReference type="STRING" id="43265.A0A545VHB3"/>
<dbReference type="PANTHER" id="PTHR47425">
    <property type="entry name" value="FARB-RELATED"/>
    <property type="match status" value="1"/>
</dbReference>
<evidence type="ECO:0000256" key="1">
    <source>
        <dbReference type="ARBA" id="ARBA00022723"/>
    </source>
</evidence>
<reference evidence="5 6" key="1">
    <citation type="journal article" date="2019" name="Appl. Microbiol. Biotechnol.">
        <title>Genome sequence of Isaria javanica and comparative genome analysis insights into family S53 peptidase evolution in fungal entomopathogens.</title>
        <authorList>
            <person name="Lin R."/>
            <person name="Zhang X."/>
            <person name="Xin B."/>
            <person name="Zou M."/>
            <person name="Gao Y."/>
            <person name="Qin F."/>
            <person name="Hu Q."/>
            <person name="Xie B."/>
            <person name="Cheng X."/>
        </authorList>
    </citation>
    <scope>NUCLEOTIDE SEQUENCE [LARGE SCALE GENOMIC DNA]</scope>
    <source>
        <strain evidence="5 6">IJ1G</strain>
    </source>
</reference>
<feature type="region of interest" description="Disordered" evidence="3">
    <location>
        <begin position="43"/>
        <end position="88"/>
    </location>
</feature>
<dbReference type="EMBL" id="SPUK01000001">
    <property type="protein sequence ID" value="TQW01066.1"/>
    <property type="molecule type" value="Genomic_DNA"/>
</dbReference>
<dbReference type="Gene3D" id="4.10.240.10">
    <property type="entry name" value="Zn(2)-C6 fungal-type DNA-binding domain"/>
    <property type="match status" value="1"/>
</dbReference>
<dbReference type="GO" id="GO:0008270">
    <property type="term" value="F:zinc ion binding"/>
    <property type="evidence" value="ECO:0007669"/>
    <property type="project" value="InterPro"/>
</dbReference>
<dbReference type="AlphaFoldDB" id="A0A545VHB3"/>
<dbReference type="InterPro" id="IPR052761">
    <property type="entry name" value="Fungal_Detox/Toxin_TFs"/>
</dbReference>
<evidence type="ECO:0000313" key="6">
    <source>
        <dbReference type="Proteomes" id="UP000315783"/>
    </source>
</evidence>
<dbReference type="GO" id="GO:0006351">
    <property type="term" value="P:DNA-templated transcription"/>
    <property type="evidence" value="ECO:0007669"/>
    <property type="project" value="InterPro"/>
</dbReference>
<proteinExistence type="predicted"/>
<dbReference type="InterPro" id="IPR036864">
    <property type="entry name" value="Zn2-C6_fun-type_DNA-bd_sf"/>
</dbReference>
<dbReference type="GO" id="GO:0003677">
    <property type="term" value="F:DNA binding"/>
    <property type="evidence" value="ECO:0007669"/>
    <property type="project" value="InterPro"/>
</dbReference>
<organism evidence="5 6">
    <name type="scientific">Cordyceps javanica</name>
    <dbReference type="NCBI Taxonomy" id="43265"/>
    <lineage>
        <taxon>Eukaryota</taxon>
        <taxon>Fungi</taxon>
        <taxon>Dikarya</taxon>
        <taxon>Ascomycota</taxon>
        <taxon>Pezizomycotina</taxon>
        <taxon>Sordariomycetes</taxon>
        <taxon>Hypocreomycetidae</taxon>
        <taxon>Hypocreales</taxon>
        <taxon>Cordycipitaceae</taxon>
        <taxon>Cordyceps</taxon>
    </lineage>
</organism>
<dbReference type="InterPro" id="IPR007219">
    <property type="entry name" value="XnlR_reg_dom"/>
</dbReference>
<dbReference type="SUPFAM" id="SSF57701">
    <property type="entry name" value="Zn2/Cys6 DNA-binding domain"/>
    <property type="match status" value="1"/>
</dbReference>